<feature type="region of interest" description="Disordered" evidence="1">
    <location>
        <begin position="76"/>
        <end position="113"/>
    </location>
</feature>
<dbReference type="AlphaFoldDB" id="A0AAV5WBH3"/>
<organism evidence="2 3">
    <name type="scientific">Pristionchus fissidentatus</name>
    <dbReference type="NCBI Taxonomy" id="1538716"/>
    <lineage>
        <taxon>Eukaryota</taxon>
        <taxon>Metazoa</taxon>
        <taxon>Ecdysozoa</taxon>
        <taxon>Nematoda</taxon>
        <taxon>Chromadorea</taxon>
        <taxon>Rhabditida</taxon>
        <taxon>Rhabditina</taxon>
        <taxon>Diplogasteromorpha</taxon>
        <taxon>Diplogasteroidea</taxon>
        <taxon>Neodiplogasteridae</taxon>
        <taxon>Pristionchus</taxon>
    </lineage>
</organism>
<evidence type="ECO:0000313" key="2">
    <source>
        <dbReference type="EMBL" id="GMT28893.1"/>
    </source>
</evidence>
<proteinExistence type="predicted"/>
<name>A0AAV5WBH3_9BILA</name>
<accession>A0AAV5WBH3</accession>
<dbReference type="Proteomes" id="UP001432322">
    <property type="component" value="Unassembled WGS sequence"/>
</dbReference>
<reference evidence="2" key="1">
    <citation type="submission" date="2023-10" db="EMBL/GenBank/DDBJ databases">
        <title>Genome assembly of Pristionchus species.</title>
        <authorList>
            <person name="Yoshida K."/>
            <person name="Sommer R.J."/>
        </authorList>
    </citation>
    <scope>NUCLEOTIDE SEQUENCE</scope>
    <source>
        <strain evidence="2">RS5133</strain>
    </source>
</reference>
<protein>
    <submittedName>
        <fullName evidence="2">Uncharacterized protein</fullName>
    </submittedName>
</protein>
<gene>
    <name evidence="2" type="ORF">PFISCL1PPCAC_20190</name>
</gene>
<evidence type="ECO:0000256" key="1">
    <source>
        <dbReference type="SAM" id="MobiDB-lite"/>
    </source>
</evidence>
<evidence type="ECO:0000313" key="3">
    <source>
        <dbReference type="Proteomes" id="UP001432322"/>
    </source>
</evidence>
<feature type="compositionally biased region" description="Polar residues" evidence="1">
    <location>
        <begin position="104"/>
        <end position="113"/>
    </location>
</feature>
<feature type="non-terminal residue" evidence="2">
    <location>
        <position position="113"/>
    </location>
</feature>
<feature type="non-terminal residue" evidence="2">
    <location>
        <position position="1"/>
    </location>
</feature>
<comment type="caution">
    <text evidence="2">The sequence shown here is derived from an EMBL/GenBank/DDBJ whole genome shotgun (WGS) entry which is preliminary data.</text>
</comment>
<keyword evidence="3" id="KW-1185">Reference proteome</keyword>
<sequence length="113" mass="13043">SDTEYSILCYENDREDWQSTARITGSATLADGKHIIFYLFYDWKERILNSFDTSISNLDGLCFVFERRKKGTPTRFVLNLNSPDDRPHSSGSIQRGGRLDSDQVHSSLKYSKR</sequence>
<dbReference type="EMBL" id="BTSY01000005">
    <property type="protein sequence ID" value="GMT28893.1"/>
    <property type="molecule type" value="Genomic_DNA"/>
</dbReference>